<dbReference type="RefSeq" id="WP_036906972.1">
    <property type="nucleotide sequence ID" value="NZ_CP138967.1"/>
</dbReference>
<dbReference type="InterPro" id="IPR044870">
    <property type="entry name" value="BMC_CP"/>
</dbReference>
<evidence type="ECO:0000259" key="4">
    <source>
        <dbReference type="PROSITE" id="PS51931"/>
    </source>
</evidence>
<dbReference type="CDD" id="cd07052">
    <property type="entry name" value="BMC_like_1_repeat2"/>
    <property type="match status" value="1"/>
</dbReference>
<feature type="domain" description="BMC circularly permuted" evidence="4">
    <location>
        <begin position="160"/>
        <end position="258"/>
    </location>
</feature>
<evidence type="ECO:0000256" key="3">
    <source>
        <dbReference type="ARBA" id="ARBA00024446"/>
    </source>
</evidence>
<dbReference type="InterPro" id="IPR037233">
    <property type="entry name" value="CcmK-like_sf"/>
</dbReference>
<dbReference type="Proteomes" id="UP000030392">
    <property type="component" value="Unassembled WGS sequence"/>
</dbReference>
<organism evidence="5 6">
    <name type="scientific">Prochlorococcus marinus str. PAC1</name>
    <dbReference type="NCBI Taxonomy" id="59924"/>
    <lineage>
        <taxon>Bacteria</taxon>
        <taxon>Bacillati</taxon>
        <taxon>Cyanobacteriota</taxon>
        <taxon>Cyanophyceae</taxon>
        <taxon>Synechococcales</taxon>
        <taxon>Prochlorococcaceae</taxon>
        <taxon>Prochlorococcus</taxon>
    </lineage>
</organism>
<dbReference type="CDD" id="cd07051">
    <property type="entry name" value="BMC_like_1_repeat1"/>
    <property type="match status" value="1"/>
</dbReference>
<name>A0A0A2C1J0_PROMR</name>
<dbReference type="InterPro" id="IPR000249">
    <property type="entry name" value="BMC_dom"/>
</dbReference>
<keyword evidence="3" id="KW-1283">Bacterial microcompartment</keyword>
<comment type="subcellular location">
    <subcellularLocation>
        <location evidence="2">Carboxysome</location>
    </subcellularLocation>
</comment>
<dbReference type="PROSITE" id="PS51931">
    <property type="entry name" value="BMC_CP"/>
    <property type="match status" value="2"/>
</dbReference>
<reference evidence="6" key="1">
    <citation type="journal article" date="2014" name="Sci. Data">
        <title>Genomes of diverse isolates of the marine cyanobacterium Prochlorococcus.</title>
        <authorList>
            <person name="Biller S."/>
            <person name="Berube P."/>
            <person name="Thompson J."/>
            <person name="Kelly L."/>
            <person name="Roggensack S."/>
            <person name="Awad L."/>
            <person name="Roache-Johnson K."/>
            <person name="Ding H."/>
            <person name="Giovannoni S.J."/>
            <person name="Moore L.R."/>
            <person name="Chisholm S.W."/>
        </authorList>
    </citation>
    <scope>NUCLEOTIDE SEQUENCE [LARGE SCALE GENOMIC DNA]</scope>
    <source>
        <strain evidence="6">PAC1</strain>
    </source>
</reference>
<feature type="domain" description="BMC circularly permuted" evidence="4">
    <location>
        <begin position="57"/>
        <end position="159"/>
    </location>
</feature>
<accession>A0A0A2C1J0</accession>
<dbReference type="GO" id="GO:0015977">
    <property type="term" value="P:carbon fixation"/>
    <property type="evidence" value="ECO:0007669"/>
    <property type="project" value="UniProtKB-KW"/>
</dbReference>
<dbReference type="SMART" id="SM00877">
    <property type="entry name" value="BMC"/>
    <property type="match status" value="1"/>
</dbReference>
<evidence type="ECO:0000313" key="6">
    <source>
        <dbReference type="Proteomes" id="UP000030392"/>
    </source>
</evidence>
<dbReference type="GO" id="GO:0031470">
    <property type="term" value="C:carboxysome"/>
    <property type="evidence" value="ECO:0007669"/>
    <property type="project" value="UniProtKB-SubCell"/>
</dbReference>
<comment type="caution">
    <text evidence="5">The sequence shown here is derived from an EMBL/GenBank/DDBJ whole genome shotgun (WGS) entry which is preliminary data.</text>
</comment>
<dbReference type="GO" id="GO:0043886">
    <property type="term" value="F:structural constituent of carboxysome shell"/>
    <property type="evidence" value="ECO:0007669"/>
    <property type="project" value="UniProtKB-ARBA"/>
</dbReference>
<dbReference type="SUPFAM" id="SSF143414">
    <property type="entry name" value="CcmK-like"/>
    <property type="match status" value="1"/>
</dbReference>
<protein>
    <recommendedName>
        <fullName evidence="4">BMC circularly permuted domain-containing protein</fullName>
    </recommendedName>
</protein>
<evidence type="ECO:0000256" key="2">
    <source>
        <dbReference type="ARBA" id="ARBA00023587"/>
    </source>
</evidence>
<sequence length="258" mass="28244">MTRFATFENNERRLGGSQRVTGAEVNEYLTDDPKRVITTDSEKSLVARQASHVKQIELRTYVFLDSLQPQLAAYMGTASSGFLPIPGDACLWMEVSPGMAVHRVTDIALKASNVRLGQMIVERAFGSLALYHRDQSTVLHSGDVVLDAIGSTIDRRTNPQVTWTEVIRSITPDHAVLINRQNRRGSMIQSGMSMFILETEPAGYVLMAANEAEKSSNITIVDVKGVGAFGRLTLAGKEGDVEEAAAAAMRAIDYINRN</sequence>
<keyword evidence="1" id="KW-0120">Carbon dioxide fixation</keyword>
<gene>
    <name evidence="5" type="ORF">EV03_1764</name>
</gene>
<dbReference type="AlphaFoldDB" id="A0A0A2C1J0"/>
<dbReference type="EMBL" id="JNAX01000015">
    <property type="protein sequence ID" value="KGG19382.1"/>
    <property type="molecule type" value="Genomic_DNA"/>
</dbReference>
<proteinExistence type="predicted"/>
<dbReference type="Gene3D" id="3.30.70.1710">
    <property type="match status" value="2"/>
</dbReference>
<evidence type="ECO:0000256" key="1">
    <source>
        <dbReference type="ARBA" id="ARBA00023300"/>
    </source>
</evidence>
<evidence type="ECO:0000313" key="5">
    <source>
        <dbReference type="EMBL" id="KGG19382.1"/>
    </source>
</evidence>